<gene>
    <name evidence="2" type="ORF">EUX98_g5827</name>
</gene>
<dbReference type="Proteomes" id="UP000308730">
    <property type="component" value="Unassembled WGS sequence"/>
</dbReference>
<dbReference type="EMBL" id="SGPM01000184">
    <property type="protein sequence ID" value="THH28361.1"/>
    <property type="molecule type" value="Genomic_DNA"/>
</dbReference>
<evidence type="ECO:0000313" key="2">
    <source>
        <dbReference type="EMBL" id="THH28361.1"/>
    </source>
</evidence>
<dbReference type="OrthoDB" id="2796942at2759"/>
<dbReference type="Gene3D" id="3.30.565.10">
    <property type="entry name" value="Histidine kinase-like ATPase, C-terminal domain"/>
    <property type="match status" value="1"/>
</dbReference>
<dbReference type="InterPro" id="IPR058210">
    <property type="entry name" value="SACS/Nov_dom"/>
</dbReference>
<dbReference type="PANTHER" id="PTHR32387:SF0">
    <property type="entry name" value="PROTEIN NO VEIN"/>
    <property type="match status" value="1"/>
</dbReference>
<keyword evidence="3" id="KW-1185">Reference proteome</keyword>
<dbReference type="Pfam" id="PF25794">
    <property type="entry name" value="SACS"/>
    <property type="match status" value="1"/>
</dbReference>
<accession>A0A4S4MT37</accession>
<comment type="caution">
    <text evidence="2">The sequence shown here is derived from an EMBL/GenBank/DDBJ whole genome shotgun (WGS) entry which is preliminary data.</text>
</comment>
<dbReference type="InterPro" id="IPR052957">
    <property type="entry name" value="Auxin_embryo_med"/>
</dbReference>
<dbReference type="PANTHER" id="PTHR32387">
    <property type="entry name" value="WU:FJ29H11"/>
    <property type="match status" value="1"/>
</dbReference>
<dbReference type="NCBIfam" id="NF047352">
    <property type="entry name" value="P_loop_sacsin"/>
    <property type="match status" value="1"/>
</dbReference>
<organism evidence="2 3">
    <name type="scientific">Antrodiella citrinella</name>
    <dbReference type="NCBI Taxonomy" id="2447956"/>
    <lineage>
        <taxon>Eukaryota</taxon>
        <taxon>Fungi</taxon>
        <taxon>Dikarya</taxon>
        <taxon>Basidiomycota</taxon>
        <taxon>Agaricomycotina</taxon>
        <taxon>Agaricomycetes</taxon>
        <taxon>Polyporales</taxon>
        <taxon>Steccherinaceae</taxon>
        <taxon>Antrodiella</taxon>
    </lineage>
</organism>
<proteinExistence type="predicted"/>
<dbReference type="InterPro" id="IPR036890">
    <property type="entry name" value="HATPase_C_sf"/>
</dbReference>
<feature type="domain" description="Sacsin/Nov" evidence="1">
    <location>
        <begin position="85"/>
        <end position="142"/>
    </location>
</feature>
<dbReference type="SUPFAM" id="SSF55874">
    <property type="entry name" value="ATPase domain of HSP90 chaperone/DNA topoisomerase II/histidine kinase"/>
    <property type="match status" value="1"/>
</dbReference>
<protein>
    <recommendedName>
        <fullName evidence="1">Sacsin/Nov domain-containing protein</fullName>
    </recommendedName>
</protein>
<evidence type="ECO:0000259" key="1">
    <source>
        <dbReference type="Pfam" id="PF25794"/>
    </source>
</evidence>
<name>A0A4S4MT37_9APHY</name>
<evidence type="ECO:0000313" key="3">
    <source>
        <dbReference type="Proteomes" id="UP000308730"/>
    </source>
</evidence>
<reference evidence="2 3" key="1">
    <citation type="submission" date="2019-02" db="EMBL/GenBank/DDBJ databases">
        <title>Genome sequencing of the rare red list fungi Antrodiella citrinella (Flaviporus citrinellus).</title>
        <authorList>
            <person name="Buettner E."/>
            <person name="Kellner H."/>
        </authorList>
    </citation>
    <scope>NUCLEOTIDE SEQUENCE [LARGE SCALE GENOMIC DNA]</scope>
    <source>
        <strain evidence="2 3">DSM 108506</strain>
    </source>
</reference>
<sequence>MDLIEEIRRNLGFIDVNGQPGVEHAFKELRGSLSRALDSLSDELYSNSTHFLLEFIQNADDNKYAEDVLPTMKISLRPGWLKIECNETGFEAKNVVALCTIGASTKKNRDGYIGEKGIGFKAVFKVTDVVHVLSRQYSFYFDRTKELGMIAPIWTSKLRAHRGWTTFLLRMDSEDSMQRMESHLTHIEPSLLLFLRKLCQVEIRIGERNRVFNRAATESDIVLSTQDGDSVGHQRYLVVKHTLDTYPKEPKRENITQTVITLAFPLGEDDAPLIEDQAVFAFLPLRKYGFKFIIQGDFLLPSSREDILSDLPWNLTLRDSIPKAFVQAVTEFHSRPRLKFAWMRFLPSGVSDNFMQPAQEAIHEELKKSPIILCDDGEYRLPSQVLLEPYCSSGDDKKPLIPQQYLLDKYYVSSHYDLAVDKSQLLALGVENMAVSQFIDGISLMRYQFGEEDERWHEEKWHEDVCGHLRHIISDAGYVPWQLQSLRIIPLTDRTWGCGYQSLYFNPESSSDIPLDLGVSFVIPLDPGSQRYKLFQQLGIKEADPQSIATRIVDIHSNASDTIQRSSLLAHLRYLFIHRHELESVLSSYPKLWVSTSGDEVLRSSELYMDHPRYSAKLSLSQFLQAPFIAAEYMSQYEADAEQFKHWCNWLQDQLGINTAPRVIDGSLSSEFSGILQSAETAEMLRLLQQYWPELRNQILDSPAALEELRATLVTCTNGTRDKLEATFLRTFRLLHEKDLPFLPVPDADDESWRFLENLGVSTRMDGMYSLKRLFSLAQNEEVNMAHAQNLYKQLDECIQDDDNARAIRIAFKTKKLIYCTWSVPEKRTAWLNISDVVWLAPASVQSKTRLLYRYPSFHRFFISIGVPDTCPPSIFLDELKPISAEWRNKSIPQDVYNRVSSLLLDLDIVLIYTHGEQGTNEQTNFGWLFALREQAIFPVISPTLGLTLLSVADNFYLPDESGALAQLFSADVPLLATPVVNGKPANNYRSIDHILGSNVFRSHLLPLEKHVTFKTEVVGEPRRDDKLSAKYTERVPILRNILNALPLGKQPRVVFNKIGVYYVDSVETTFTLGEVRHSCPDTLTLDVQGLSHFAELRVMVVAQSALIALSENLSKRMAQYLNLEVARVHIALETPLASVETLFNNLGLTYASRADDVAQDEYVMRLADEVKNMVLASAEDSKKKHAPAFEEAFEDVEKPLRAAGVKATLAHGDKYELKYSTGAIEIAEGHDHDCTFKHDTSTIETAPIVIPAAPEHPTLDYDATYQPAGTNKEIVEGFGEYYTFEHFKANLPEFTSDNWTSKLRGRVRKGEPFTGEARAAITYRDVRAWPTYHMDIKTTEGGMDAYVFVTSEQFKTAAEMTITNPSIVPTDIYAIVRVTDLRLSSRKVKIFPDPHRLMYDRKVQLSGSSTSVVFDI</sequence>